<organism evidence="6 7">
    <name type="scientific">[Roseibacterium] beibuensis</name>
    <dbReference type="NCBI Taxonomy" id="1193142"/>
    <lineage>
        <taxon>Bacteria</taxon>
        <taxon>Pseudomonadati</taxon>
        <taxon>Pseudomonadota</taxon>
        <taxon>Alphaproteobacteria</taxon>
        <taxon>Rhodobacterales</taxon>
        <taxon>Roseobacteraceae</taxon>
        <taxon>Roseicyclus</taxon>
    </lineage>
</organism>
<keyword evidence="4" id="KW-0804">Transcription</keyword>
<dbReference type="SUPFAM" id="SSF46785">
    <property type="entry name" value="Winged helix' DNA-binding domain"/>
    <property type="match status" value="1"/>
</dbReference>
<accession>A0ABP9KR28</accession>
<dbReference type="EMBL" id="BAABHW010000001">
    <property type="protein sequence ID" value="GAA5064114.1"/>
    <property type="molecule type" value="Genomic_DNA"/>
</dbReference>
<dbReference type="PANTHER" id="PTHR30419:SF8">
    <property type="entry name" value="NITROGEN ASSIMILATION TRANSCRIPTIONAL ACTIVATOR-RELATED"/>
    <property type="match status" value="1"/>
</dbReference>
<keyword evidence="7" id="KW-1185">Reference proteome</keyword>
<evidence type="ECO:0000313" key="7">
    <source>
        <dbReference type="Proteomes" id="UP001499910"/>
    </source>
</evidence>
<dbReference type="InterPro" id="IPR000847">
    <property type="entry name" value="LysR_HTH_N"/>
</dbReference>
<dbReference type="Proteomes" id="UP001499910">
    <property type="component" value="Unassembled WGS sequence"/>
</dbReference>
<evidence type="ECO:0000256" key="1">
    <source>
        <dbReference type="ARBA" id="ARBA00009437"/>
    </source>
</evidence>
<gene>
    <name evidence="6" type="ORF">GCM10023209_00310</name>
</gene>
<evidence type="ECO:0000256" key="3">
    <source>
        <dbReference type="ARBA" id="ARBA00023125"/>
    </source>
</evidence>
<reference evidence="7" key="1">
    <citation type="journal article" date="2019" name="Int. J. Syst. Evol. Microbiol.">
        <title>The Global Catalogue of Microorganisms (GCM) 10K type strain sequencing project: providing services to taxonomists for standard genome sequencing and annotation.</title>
        <authorList>
            <consortium name="The Broad Institute Genomics Platform"/>
            <consortium name="The Broad Institute Genome Sequencing Center for Infectious Disease"/>
            <person name="Wu L."/>
            <person name="Ma J."/>
        </authorList>
    </citation>
    <scope>NUCLEOTIDE SEQUENCE [LARGE SCALE GENOMIC DNA]</scope>
    <source>
        <strain evidence="7">JCM 18015</strain>
    </source>
</reference>
<feature type="domain" description="HTH lysR-type" evidence="5">
    <location>
        <begin position="1"/>
        <end position="60"/>
    </location>
</feature>
<dbReference type="CDD" id="cd08440">
    <property type="entry name" value="PBP2_LTTR_like_4"/>
    <property type="match status" value="1"/>
</dbReference>
<dbReference type="RefSeq" id="WP_259547463.1">
    <property type="nucleotide sequence ID" value="NZ_BAABHW010000001.1"/>
</dbReference>
<dbReference type="Pfam" id="PF00126">
    <property type="entry name" value="HTH_1"/>
    <property type="match status" value="1"/>
</dbReference>
<dbReference type="Pfam" id="PF03466">
    <property type="entry name" value="LysR_substrate"/>
    <property type="match status" value="1"/>
</dbReference>
<dbReference type="PANTHER" id="PTHR30419">
    <property type="entry name" value="HTH-TYPE TRANSCRIPTIONAL REGULATOR YBHD"/>
    <property type="match status" value="1"/>
</dbReference>
<dbReference type="SUPFAM" id="SSF53850">
    <property type="entry name" value="Periplasmic binding protein-like II"/>
    <property type="match status" value="1"/>
</dbReference>
<keyword evidence="2" id="KW-0805">Transcription regulation</keyword>
<dbReference type="InterPro" id="IPR005119">
    <property type="entry name" value="LysR_subst-bd"/>
</dbReference>
<dbReference type="Gene3D" id="1.10.10.10">
    <property type="entry name" value="Winged helix-like DNA-binding domain superfamily/Winged helix DNA-binding domain"/>
    <property type="match status" value="1"/>
</dbReference>
<protein>
    <submittedName>
        <fullName evidence="6">LysR family transcriptional regulator</fullName>
    </submittedName>
</protein>
<dbReference type="InterPro" id="IPR036388">
    <property type="entry name" value="WH-like_DNA-bd_sf"/>
</dbReference>
<proteinExistence type="inferred from homology"/>
<sequence length="300" mass="32387">MKITLVQLRAFVAVARERSFTRAAKVLDTSQPSVTTAIKQLETGLGLKLFDRSTKVLSLTKASAAFLPGVERILEDLDATLADFQAAADGTQGSVAVAVLPSVATVVLPDTVKSFSAAFPKTRISLRDDNSSGVCERVLSGEVDLGVAGRTDHIAGVQFDPLIRDPFGAVAHKSHPLAQEQGPISWDELDGYPFISFAADTGLRPILDTLTDIPENVKSPWIEVSNIATVLSLLKTNLGIAALPKMSVNPIENDVVFRTLLNPPLFRELGLITRPGRSLSPAAQNFVDHMKVTLRPKWER</sequence>
<dbReference type="PRINTS" id="PR00039">
    <property type="entry name" value="HTHLYSR"/>
</dbReference>
<dbReference type="Gene3D" id="3.40.190.290">
    <property type="match status" value="1"/>
</dbReference>
<evidence type="ECO:0000256" key="4">
    <source>
        <dbReference type="ARBA" id="ARBA00023163"/>
    </source>
</evidence>
<evidence type="ECO:0000256" key="2">
    <source>
        <dbReference type="ARBA" id="ARBA00023015"/>
    </source>
</evidence>
<evidence type="ECO:0000259" key="5">
    <source>
        <dbReference type="PROSITE" id="PS50931"/>
    </source>
</evidence>
<evidence type="ECO:0000313" key="6">
    <source>
        <dbReference type="EMBL" id="GAA5064114.1"/>
    </source>
</evidence>
<dbReference type="PROSITE" id="PS50931">
    <property type="entry name" value="HTH_LYSR"/>
    <property type="match status" value="1"/>
</dbReference>
<name>A0ABP9KR28_9RHOB</name>
<dbReference type="InterPro" id="IPR036390">
    <property type="entry name" value="WH_DNA-bd_sf"/>
</dbReference>
<dbReference type="InterPro" id="IPR050950">
    <property type="entry name" value="HTH-type_LysR_regulators"/>
</dbReference>
<comment type="similarity">
    <text evidence="1">Belongs to the LysR transcriptional regulatory family.</text>
</comment>
<keyword evidence="3" id="KW-0238">DNA-binding</keyword>
<comment type="caution">
    <text evidence="6">The sequence shown here is derived from an EMBL/GenBank/DDBJ whole genome shotgun (WGS) entry which is preliminary data.</text>
</comment>